<gene>
    <name evidence="1" type="ORF">DSCA_47780</name>
</gene>
<dbReference type="KEGG" id="dalk:DSCA_47780"/>
<dbReference type="RefSeq" id="WP_155318763.1">
    <property type="nucleotide sequence ID" value="NZ_AP021874.1"/>
</dbReference>
<evidence type="ECO:0000313" key="2">
    <source>
        <dbReference type="Proteomes" id="UP000427906"/>
    </source>
</evidence>
<sequence length="165" mass="18735">MLSRFSNEVLSRGSGAVLPQNLSIDWLRRLQKLSEDFLDNNFAIDQCTETLEMGDPVLVSCVHEILRYNRGNGTELSSGELAESVTIYALSITMESIRRESDIEMTPPTLENLLSIDRIVQFGKINPEFGRFLERACIAPDSQPPAEESWFQRLKNKIRARITES</sequence>
<proteinExistence type="predicted"/>
<accession>A0A5K7YQ54</accession>
<keyword evidence="2" id="KW-1185">Reference proteome</keyword>
<organism evidence="1 2">
    <name type="scientific">Desulfosarcina alkanivorans</name>
    <dbReference type="NCBI Taxonomy" id="571177"/>
    <lineage>
        <taxon>Bacteria</taxon>
        <taxon>Pseudomonadati</taxon>
        <taxon>Thermodesulfobacteriota</taxon>
        <taxon>Desulfobacteria</taxon>
        <taxon>Desulfobacterales</taxon>
        <taxon>Desulfosarcinaceae</taxon>
        <taxon>Desulfosarcina</taxon>
    </lineage>
</organism>
<dbReference type="EMBL" id="AP021874">
    <property type="protein sequence ID" value="BBO70848.1"/>
    <property type="molecule type" value="Genomic_DNA"/>
</dbReference>
<evidence type="ECO:0000313" key="1">
    <source>
        <dbReference type="EMBL" id="BBO70848.1"/>
    </source>
</evidence>
<name>A0A5K7YQ54_9BACT</name>
<protein>
    <submittedName>
        <fullName evidence="1">Uncharacterized protein</fullName>
    </submittedName>
</protein>
<dbReference type="OrthoDB" id="5418380at2"/>
<dbReference type="Proteomes" id="UP000427906">
    <property type="component" value="Chromosome"/>
</dbReference>
<dbReference type="AlphaFoldDB" id="A0A5K7YQ54"/>
<reference evidence="1 2" key="1">
    <citation type="submission" date="2019-11" db="EMBL/GenBank/DDBJ databases">
        <title>Comparative genomics of hydrocarbon-degrading Desulfosarcina strains.</title>
        <authorList>
            <person name="Watanabe M."/>
            <person name="Kojima H."/>
            <person name="Fukui M."/>
        </authorList>
    </citation>
    <scope>NUCLEOTIDE SEQUENCE [LARGE SCALE GENOMIC DNA]</scope>
    <source>
        <strain evidence="1 2">PL12</strain>
    </source>
</reference>